<dbReference type="KEGG" id="mca:MCA0440"/>
<dbReference type="HOGENOM" id="CLU_014873_0_0_6"/>
<evidence type="ECO:0000256" key="8">
    <source>
        <dbReference type="PROSITE-ProRule" id="PRU01360"/>
    </source>
</evidence>
<dbReference type="GO" id="GO:0044718">
    <property type="term" value="P:siderophore transmembrane transport"/>
    <property type="evidence" value="ECO:0007669"/>
    <property type="project" value="TreeGrafter"/>
</dbReference>
<keyword evidence="4 8" id="KW-0812">Transmembrane</keyword>
<dbReference type="Gene3D" id="2.40.170.20">
    <property type="entry name" value="TonB-dependent receptor, beta-barrel domain"/>
    <property type="match status" value="1"/>
</dbReference>
<keyword evidence="5 9" id="KW-0798">TonB box</keyword>
<reference evidence="12 13" key="1">
    <citation type="journal article" date="2004" name="PLoS Biol.">
        <title>Genomic insights into methanotrophy: the complete genome sequence of Methylococcus capsulatus (Bath).</title>
        <authorList>
            <person name="Ward N.L."/>
            <person name="Larsen O."/>
            <person name="Sakwa J."/>
            <person name="Bruseth L."/>
            <person name="Khouri H.M."/>
            <person name="Durkin A.S."/>
            <person name="Dimitrov G."/>
            <person name="Jiang L."/>
            <person name="Scanlan D."/>
            <person name="Kang K.H."/>
            <person name="Lewis M.R."/>
            <person name="Nelson K.E."/>
            <person name="Methe B.A."/>
            <person name="Wu M."/>
            <person name="Heidelberg J.F."/>
            <person name="Paulsen I.T."/>
            <person name="Fouts D.E."/>
            <person name="Ravel J."/>
            <person name="Tettelin H."/>
            <person name="Ren Q."/>
            <person name="Read T.D."/>
            <person name="DeBoy R.T."/>
            <person name="Seshadri R."/>
            <person name="Salzberg S.L."/>
            <person name="Jensen H.B."/>
            <person name="Birkeland N.K."/>
            <person name="Nelson W.C."/>
            <person name="Dodson R.J."/>
            <person name="Grindhaug S.H."/>
            <person name="Holt I.E."/>
            <person name="Eidhammer I."/>
            <person name="Jonasen I."/>
            <person name="Vanaken S."/>
            <person name="Utterback T.R."/>
            <person name="Feldblyum T.V."/>
            <person name="Fraser C.M."/>
            <person name="Lillehaug J.R."/>
            <person name="Eisen J.A."/>
        </authorList>
    </citation>
    <scope>NUCLEOTIDE SEQUENCE [LARGE SCALE GENOMIC DNA]</scope>
    <source>
        <strain evidence="13">ATCC 33009 / NCIMB 11132 / Bath</strain>
    </source>
</reference>
<evidence type="ECO:0000259" key="10">
    <source>
        <dbReference type="Pfam" id="PF00593"/>
    </source>
</evidence>
<keyword evidence="2 8" id="KW-0813">Transport</keyword>
<dbReference type="EMBL" id="AE017282">
    <property type="protein sequence ID" value="AAU90376.1"/>
    <property type="molecule type" value="Genomic_DNA"/>
</dbReference>
<comment type="similarity">
    <text evidence="8 9">Belongs to the TonB-dependent receptor family.</text>
</comment>
<evidence type="ECO:0000256" key="4">
    <source>
        <dbReference type="ARBA" id="ARBA00022692"/>
    </source>
</evidence>
<dbReference type="Gene3D" id="2.170.130.10">
    <property type="entry name" value="TonB-dependent receptor, plug domain"/>
    <property type="match status" value="1"/>
</dbReference>
<dbReference type="PANTHER" id="PTHR30069:SF49">
    <property type="entry name" value="OUTER MEMBRANE PROTEIN C"/>
    <property type="match status" value="1"/>
</dbReference>
<dbReference type="AlphaFoldDB" id="Q60BM6"/>
<dbReference type="InterPro" id="IPR036942">
    <property type="entry name" value="Beta-barrel_TonB_sf"/>
</dbReference>
<dbReference type="Pfam" id="PF07715">
    <property type="entry name" value="Plug"/>
    <property type="match status" value="1"/>
</dbReference>
<evidence type="ECO:0000256" key="2">
    <source>
        <dbReference type="ARBA" id="ARBA00022448"/>
    </source>
</evidence>
<name>Q60BM6_METCA</name>
<dbReference type="GO" id="GO:0015344">
    <property type="term" value="F:siderophore uptake transmembrane transporter activity"/>
    <property type="evidence" value="ECO:0007669"/>
    <property type="project" value="TreeGrafter"/>
</dbReference>
<feature type="domain" description="TonB-dependent receptor plug" evidence="11">
    <location>
        <begin position="90"/>
        <end position="189"/>
    </location>
</feature>
<evidence type="ECO:0000256" key="5">
    <source>
        <dbReference type="ARBA" id="ARBA00023077"/>
    </source>
</evidence>
<sequence length="775" mass="85101">MNGAELVKHWSRFAIRCRKFMNTHSGSGLPATGVRRSRLRREAWVLAPFLFIFGSAGLRVGSAEAAEDVVELDKITVYGEEDEVSPETEDLPEEQLEEKKAQTMDTASLFKDVPGVSLYTGGGVSSLPAIHGMADDRVKILVNGMNITSACSNHMNPALSYVAPASVGKASIMAGVTPVSQGGDSIGGTISVDPAAPSFAKAGQMAYTGKLGGMFRSNSDTFGNNFSGSIASEDFAFDYGGSWAKGNNYMAGNGGPTVLPTRYLTTNMNLRASTKLDKGFFSADVTGQHIPYQGFPNQRMDVAENDGLLGGFSYENDFDWGKLDARVYYHSTWHLMDMLSERKAGRMPMKADGSDLGYRVRAHLPVDDVHTVRVGSEYFQQGLQDWWPGQGMHMPQDFLSINDGQRNRLGTFAEWEAAWNKEWLTQLGVRNDMVWMNTGRVQGYDNGAFYSFWATPFNAANRSRVDHNFDATATTAFTPDANSRYELGLSRKQRSPNLYERYAWAGPNSMITWFGDGNSYLGNLDLKPEAAYTATFTANWHDERQQVWSVSLTPYYTRVNDYIYGQKVAQYSNGFHGMQFVNLSHADMYGGDFSARYAFLPESPAGSFAAKVVAAYVRGVGNDGQRSMGCPYVGTSLAGLCNNNQQFWPVNGFLAPTSVNLYHMMPLNATVSLEHSIPAGSAVVDSAISVNLVDSKTAVAQSYAEPTTPGYVLLNLRTSYQREHLRVDVGADNLLNKLYYHPLGGVDIVESIKAQDVVRLPAIGRSVYVSLNLEF</sequence>
<accession>Q60BM6</accession>
<dbReference type="Proteomes" id="UP000006821">
    <property type="component" value="Chromosome"/>
</dbReference>
<feature type="domain" description="TonB-dependent receptor-like beta-barrel" evidence="10">
    <location>
        <begin position="264"/>
        <end position="734"/>
    </location>
</feature>
<evidence type="ECO:0000256" key="9">
    <source>
        <dbReference type="RuleBase" id="RU003357"/>
    </source>
</evidence>
<evidence type="ECO:0000313" key="12">
    <source>
        <dbReference type="EMBL" id="AAU90376.1"/>
    </source>
</evidence>
<dbReference type="InterPro" id="IPR000531">
    <property type="entry name" value="Beta-barrel_TonB"/>
</dbReference>
<dbReference type="InterPro" id="IPR039426">
    <property type="entry name" value="TonB-dep_rcpt-like"/>
</dbReference>
<dbReference type="SUPFAM" id="SSF56935">
    <property type="entry name" value="Porins"/>
    <property type="match status" value="1"/>
</dbReference>
<evidence type="ECO:0000259" key="11">
    <source>
        <dbReference type="Pfam" id="PF07715"/>
    </source>
</evidence>
<dbReference type="Pfam" id="PF00593">
    <property type="entry name" value="TonB_dep_Rec_b-barrel"/>
    <property type="match status" value="1"/>
</dbReference>
<evidence type="ECO:0000256" key="7">
    <source>
        <dbReference type="ARBA" id="ARBA00023237"/>
    </source>
</evidence>
<organism evidence="12 13">
    <name type="scientific">Methylococcus capsulatus (strain ATCC 33009 / NCIMB 11132 / Bath)</name>
    <dbReference type="NCBI Taxonomy" id="243233"/>
    <lineage>
        <taxon>Bacteria</taxon>
        <taxon>Pseudomonadati</taxon>
        <taxon>Pseudomonadota</taxon>
        <taxon>Gammaproteobacteria</taxon>
        <taxon>Methylococcales</taxon>
        <taxon>Methylococcaceae</taxon>
        <taxon>Methylococcus</taxon>
    </lineage>
</organism>
<comment type="subcellular location">
    <subcellularLocation>
        <location evidence="1 8">Cell outer membrane</location>
        <topology evidence="1 8">Multi-pass membrane protein</topology>
    </subcellularLocation>
</comment>
<dbReference type="eggNOG" id="COG4771">
    <property type="taxonomic scope" value="Bacteria"/>
</dbReference>
<keyword evidence="3 8" id="KW-1134">Transmembrane beta strand</keyword>
<keyword evidence="7 8" id="KW-0998">Cell outer membrane</keyword>
<gene>
    <name evidence="12" type="ordered locus">MCA0440</name>
</gene>
<dbReference type="PANTHER" id="PTHR30069">
    <property type="entry name" value="TONB-DEPENDENT OUTER MEMBRANE RECEPTOR"/>
    <property type="match status" value="1"/>
</dbReference>
<dbReference type="GO" id="GO:0009279">
    <property type="term" value="C:cell outer membrane"/>
    <property type="evidence" value="ECO:0007669"/>
    <property type="project" value="UniProtKB-SubCell"/>
</dbReference>
<dbReference type="InterPro" id="IPR037066">
    <property type="entry name" value="Plug_dom_sf"/>
</dbReference>
<keyword evidence="6 8" id="KW-0472">Membrane</keyword>
<keyword evidence="12" id="KW-0675">Receptor</keyword>
<evidence type="ECO:0000256" key="1">
    <source>
        <dbReference type="ARBA" id="ARBA00004571"/>
    </source>
</evidence>
<proteinExistence type="inferred from homology"/>
<evidence type="ECO:0000256" key="3">
    <source>
        <dbReference type="ARBA" id="ARBA00022452"/>
    </source>
</evidence>
<evidence type="ECO:0000313" key="13">
    <source>
        <dbReference type="Proteomes" id="UP000006821"/>
    </source>
</evidence>
<dbReference type="PROSITE" id="PS52016">
    <property type="entry name" value="TONB_DEPENDENT_REC_3"/>
    <property type="match status" value="1"/>
</dbReference>
<dbReference type="STRING" id="243233.MCA0440"/>
<protein>
    <submittedName>
        <fullName evidence="12">Putative TonB-dependent receptor</fullName>
    </submittedName>
</protein>
<dbReference type="InterPro" id="IPR012910">
    <property type="entry name" value="Plug_dom"/>
</dbReference>
<evidence type="ECO:0000256" key="6">
    <source>
        <dbReference type="ARBA" id="ARBA00023136"/>
    </source>
</evidence>